<evidence type="ECO:0000313" key="3">
    <source>
        <dbReference type="Proteomes" id="UP000631114"/>
    </source>
</evidence>
<organism evidence="2 3">
    <name type="scientific">Coptis chinensis</name>
    <dbReference type="NCBI Taxonomy" id="261450"/>
    <lineage>
        <taxon>Eukaryota</taxon>
        <taxon>Viridiplantae</taxon>
        <taxon>Streptophyta</taxon>
        <taxon>Embryophyta</taxon>
        <taxon>Tracheophyta</taxon>
        <taxon>Spermatophyta</taxon>
        <taxon>Magnoliopsida</taxon>
        <taxon>Ranunculales</taxon>
        <taxon>Ranunculaceae</taxon>
        <taxon>Coptidoideae</taxon>
        <taxon>Coptis</taxon>
    </lineage>
</organism>
<dbReference type="OrthoDB" id="415015at2759"/>
<proteinExistence type="predicted"/>
<dbReference type="EMBL" id="JADFTS010000001">
    <property type="protein sequence ID" value="KAF9626401.1"/>
    <property type="molecule type" value="Genomic_DNA"/>
</dbReference>
<dbReference type="InterPro" id="IPR041623">
    <property type="entry name" value="NOG1_N"/>
</dbReference>
<evidence type="ECO:0000259" key="1">
    <source>
        <dbReference type="Pfam" id="PF17835"/>
    </source>
</evidence>
<accession>A0A835IYG1</accession>
<gene>
    <name evidence="2" type="ORF">IFM89_033220</name>
</gene>
<name>A0A835IYG1_9MAGN</name>
<dbReference type="AlphaFoldDB" id="A0A835IYG1"/>
<reference evidence="2 3" key="1">
    <citation type="submission" date="2020-10" db="EMBL/GenBank/DDBJ databases">
        <title>The Coptis chinensis genome and diversification of protoberbering-type alkaloids.</title>
        <authorList>
            <person name="Wang B."/>
            <person name="Shu S."/>
            <person name="Song C."/>
            <person name="Liu Y."/>
        </authorList>
    </citation>
    <scope>NUCLEOTIDE SEQUENCE [LARGE SCALE GENOMIC DNA]</scope>
    <source>
        <strain evidence="2">HL-2020</strain>
        <tissue evidence="2">Leaf</tissue>
    </source>
</reference>
<sequence length="222" mass="25258">MHNLWHIPSNKLFLIRTSMQGPVMFSRKVQTSTYEIVKGSYVPLTRANKTETANQETMETVGAFQRLPMVKPPLDILYSALRKAKKVPASKGISNIAKRERNRGAKQLDALMKELAIPLREYMDNFPNKKHLHPYERSLIELTLGDGNYEEVLERVKVLKKKVVSVGKEQASLCAKCLTKHDAEERLDEGIKKLEEIFNREGKAVDDLLNIAKVVTNFPAIK</sequence>
<feature type="domain" description="NOG1 N-terminal helical" evidence="1">
    <location>
        <begin position="64"/>
        <end position="221"/>
    </location>
</feature>
<dbReference type="Pfam" id="PF17835">
    <property type="entry name" value="NOG1_N"/>
    <property type="match status" value="1"/>
</dbReference>
<comment type="caution">
    <text evidence="2">The sequence shown here is derived from an EMBL/GenBank/DDBJ whole genome shotgun (WGS) entry which is preliminary data.</text>
</comment>
<protein>
    <recommendedName>
        <fullName evidence="1">NOG1 N-terminal helical domain-containing protein</fullName>
    </recommendedName>
</protein>
<keyword evidence="3" id="KW-1185">Reference proteome</keyword>
<dbReference type="PANTHER" id="PTHR45759">
    <property type="entry name" value="NUCLEOLAR GTP-BINDING PROTEIN 1"/>
    <property type="match status" value="1"/>
</dbReference>
<dbReference type="Proteomes" id="UP000631114">
    <property type="component" value="Unassembled WGS sequence"/>
</dbReference>
<dbReference type="Gene3D" id="1.20.120.1190">
    <property type="match status" value="1"/>
</dbReference>
<evidence type="ECO:0000313" key="2">
    <source>
        <dbReference type="EMBL" id="KAF9626401.1"/>
    </source>
</evidence>